<sequence>MSAPGTSAPAGWYPDSANPGRGRYWNGIAWTDLYHTPGQPFPAGAEPKAPPGTDGTTVWIWLVVFVPLLPMLMLLFVPWGSMFDIDLTGRYPGMMGMSDLFLSPFYWGAAVLSWVVYGLSVFFAYRDVKELTARGVPRPFHWAFAFLSSLVYAIGRSVVVARRTGKGYAPIWVEAGVVLLNFVILGVIFAAMFSGMAELFDSLRSYR</sequence>
<reference evidence="3" key="1">
    <citation type="journal article" date="2014" name="Int. J. Syst. Evol. Microbiol.">
        <title>Complete genome sequence of Corynebacterium casei LMG S-19264T (=DSM 44701T), isolated from a smear-ripened cheese.</title>
        <authorList>
            <consortium name="US DOE Joint Genome Institute (JGI-PGF)"/>
            <person name="Walter F."/>
            <person name="Albersmeier A."/>
            <person name="Kalinowski J."/>
            <person name="Ruckert C."/>
        </authorList>
    </citation>
    <scope>NUCLEOTIDE SEQUENCE</scope>
    <source>
        <strain evidence="3">CGMCC 1.16548</strain>
    </source>
</reference>
<keyword evidence="1" id="KW-0472">Membrane</keyword>
<dbReference type="Pfam" id="PF10708">
    <property type="entry name" value="DUF2510"/>
    <property type="match status" value="1"/>
</dbReference>
<dbReference type="RefSeq" id="WP_191282703.1">
    <property type="nucleotide sequence ID" value="NZ_BNAI01000002.1"/>
</dbReference>
<dbReference type="EMBL" id="BNAI01000002">
    <property type="protein sequence ID" value="GHF13812.1"/>
    <property type="molecule type" value="Genomic_DNA"/>
</dbReference>
<evidence type="ECO:0000259" key="2">
    <source>
        <dbReference type="Pfam" id="PF10708"/>
    </source>
</evidence>
<protein>
    <recommendedName>
        <fullName evidence="2">DUF2510 domain-containing protein</fullName>
    </recommendedName>
</protein>
<name>A0A8J3GQ36_9MICO</name>
<dbReference type="AlphaFoldDB" id="A0A8J3GQ36"/>
<feature type="domain" description="DUF2510" evidence="2">
    <location>
        <begin position="10"/>
        <end position="42"/>
    </location>
</feature>
<feature type="transmembrane region" description="Helical" evidence="1">
    <location>
        <begin position="58"/>
        <end position="79"/>
    </location>
</feature>
<accession>A0A8J3GQ36</accession>
<feature type="transmembrane region" description="Helical" evidence="1">
    <location>
        <begin position="140"/>
        <end position="159"/>
    </location>
</feature>
<keyword evidence="1" id="KW-1133">Transmembrane helix</keyword>
<reference evidence="3" key="2">
    <citation type="submission" date="2020-09" db="EMBL/GenBank/DDBJ databases">
        <authorList>
            <person name="Sun Q."/>
            <person name="Zhou Y."/>
        </authorList>
    </citation>
    <scope>NUCLEOTIDE SEQUENCE</scope>
    <source>
        <strain evidence="3">CGMCC 1.16548</strain>
    </source>
</reference>
<proteinExistence type="predicted"/>
<feature type="transmembrane region" description="Helical" evidence="1">
    <location>
        <begin position="171"/>
        <end position="197"/>
    </location>
</feature>
<dbReference type="InterPro" id="IPR018929">
    <property type="entry name" value="DUF2510"/>
</dbReference>
<evidence type="ECO:0000313" key="3">
    <source>
        <dbReference type="EMBL" id="GHF13812.1"/>
    </source>
</evidence>
<keyword evidence="1" id="KW-0812">Transmembrane</keyword>
<dbReference type="Proteomes" id="UP000617531">
    <property type="component" value="Unassembled WGS sequence"/>
</dbReference>
<evidence type="ECO:0000313" key="4">
    <source>
        <dbReference type="Proteomes" id="UP000617531"/>
    </source>
</evidence>
<feature type="transmembrane region" description="Helical" evidence="1">
    <location>
        <begin position="100"/>
        <end position="125"/>
    </location>
</feature>
<comment type="caution">
    <text evidence="3">The sequence shown here is derived from an EMBL/GenBank/DDBJ whole genome shotgun (WGS) entry which is preliminary data.</text>
</comment>
<keyword evidence="4" id="KW-1185">Reference proteome</keyword>
<gene>
    <name evidence="3" type="ORF">GCM10011600_13420</name>
</gene>
<evidence type="ECO:0000256" key="1">
    <source>
        <dbReference type="SAM" id="Phobius"/>
    </source>
</evidence>
<organism evidence="3 4">
    <name type="scientific">Pseudolysinimonas yzui</name>
    <dbReference type="NCBI Taxonomy" id="2708254"/>
    <lineage>
        <taxon>Bacteria</taxon>
        <taxon>Bacillati</taxon>
        <taxon>Actinomycetota</taxon>
        <taxon>Actinomycetes</taxon>
        <taxon>Micrococcales</taxon>
        <taxon>Microbacteriaceae</taxon>
        <taxon>Pseudolysinimonas</taxon>
    </lineage>
</organism>